<feature type="region of interest" description="Disordered" evidence="4">
    <location>
        <begin position="1"/>
        <end position="25"/>
    </location>
</feature>
<name>A0A8C0W3H7_CASCN</name>
<evidence type="ECO:0000256" key="2">
    <source>
        <dbReference type="ARBA" id="ARBA00022490"/>
    </source>
</evidence>
<organism evidence="5">
    <name type="scientific">Castor canadensis</name>
    <name type="common">American beaver</name>
    <dbReference type="NCBI Taxonomy" id="51338"/>
    <lineage>
        <taxon>Eukaryota</taxon>
        <taxon>Metazoa</taxon>
        <taxon>Chordata</taxon>
        <taxon>Craniata</taxon>
        <taxon>Vertebrata</taxon>
        <taxon>Euteleostomi</taxon>
        <taxon>Mammalia</taxon>
        <taxon>Eutheria</taxon>
        <taxon>Euarchontoglires</taxon>
        <taxon>Glires</taxon>
        <taxon>Rodentia</taxon>
        <taxon>Castorimorpha</taxon>
        <taxon>Castoridae</taxon>
        <taxon>Castor</taxon>
    </lineage>
</organism>
<keyword evidence="3" id="KW-0344">Guanine-nucleotide releasing factor</keyword>
<evidence type="ECO:0000313" key="5">
    <source>
        <dbReference type="Ensembl" id="ENSCCNP00000002052.1"/>
    </source>
</evidence>
<keyword evidence="2" id="KW-0963">Cytoplasm</keyword>
<evidence type="ECO:0000256" key="1">
    <source>
        <dbReference type="ARBA" id="ARBA00004496"/>
    </source>
</evidence>
<dbReference type="PANTHER" id="PTHR47544">
    <property type="entry name" value="RHO GUANINE NUCLEOTIDE EXCHANGE FACTOR 4"/>
    <property type="match status" value="1"/>
</dbReference>
<dbReference type="GO" id="GO:0005085">
    <property type="term" value="F:guanyl-nucleotide exchange factor activity"/>
    <property type="evidence" value="ECO:0007669"/>
    <property type="project" value="UniProtKB-KW"/>
</dbReference>
<reference evidence="5" key="1">
    <citation type="submission" date="2023-09" db="UniProtKB">
        <authorList>
            <consortium name="Ensembl"/>
        </authorList>
    </citation>
    <scope>IDENTIFICATION</scope>
</reference>
<dbReference type="Ensembl" id="ENSCCNT00000002734.1">
    <property type="protein sequence ID" value="ENSCCNP00000002052.1"/>
    <property type="gene ID" value="ENSCCNG00000002273.1"/>
</dbReference>
<sequence>MTEMMTGTLPSISAEEALQPRKVPQHSRVSLDDLWLEKMQRRELEKQAQVEGKSHTGMAHVDQVQILKKTSASPESLHLPGRSLLLSQSAPTGLNHTGWPEHTPDTGELFLSLIIHPGVLETR</sequence>
<comment type="subcellular location">
    <subcellularLocation>
        <location evidence="1">Cytoplasm</location>
    </subcellularLocation>
</comment>
<evidence type="ECO:0000256" key="4">
    <source>
        <dbReference type="SAM" id="MobiDB-lite"/>
    </source>
</evidence>
<dbReference type="AlphaFoldDB" id="A0A8C0W3H7"/>
<accession>A0A8C0W3H7</accession>
<dbReference type="PANTHER" id="PTHR47544:SF2">
    <property type="entry name" value="RHO GUANINE NUCLEOTIDE EXCHANGE FACTOR 4"/>
    <property type="match status" value="1"/>
</dbReference>
<dbReference type="GO" id="GO:0005737">
    <property type="term" value="C:cytoplasm"/>
    <property type="evidence" value="ECO:0007669"/>
    <property type="project" value="UniProtKB-SubCell"/>
</dbReference>
<evidence type="ECO:0000256" key="3">
    <source>
        <dbReference type="ARBA" id="ARBA00022658"/>
    </source>
</evidence>
<proteinExistence type="predicted"/>
<protein>
    <submittedName>
        <fullName evidence="5">Uncharacterized protein</fullName>
    </submittedName>
</protein>